<gene>
    <name evidence="2" type="ORF">METZ01_LOCUS58167</name>
</gene>
<organism evidence="2">
    <name type="scientific">marine metagenome</name>
    <dbReference type="NCBI Taxonomy" id="408172"/>
    <lineage>
        <taxon>unclassified sequences</taxon>
        <taxon>metagenomes</taxon>
        <taxon>ecological metagenomes</taxon>
    </lineage>
</organism>
<protein>
    <submittedName>
        <fullName evidence="2">Uncharacterized protein</fullName>
    </submittedName>
</protein>
<accession>A0A381SVF7</accession>
<dbReference type="EMBL" id="UINC01003325">
    <property type="protein sequence ID" value="SVA05313.1"/>
    <property type="molecule type" value="Genomic_DNA"/>
</dbReference>
<proteinExistence type="predicted"/>
<reference evidence="2" key="1">
    <citation type="submission" date="2018-05" db="EMBL/GenBank/DDBJ databases">
        <authorList>
            <person name="Lanie J.A."/>
            <person name="Ng W.-L."/>
            <person name="Kazmierczak K.M."/>
            <person name="Andrzejewski T.M."/>
            <person name="Davidsen T.M."/>
            <person name="Wayne K.J."/>
            <person name="Tettelin H."/>
            <person name="Glass J.I."/>
            <person name="Rusch D."/>
            <person name="Podicherti R."/>
            <person name="Tsui H.-C.T."/>
            <person name="Winkler M.E."/>
        </authorList>
    </citation>
    <scope>NUCLEOTIDE SEQUENCE</scope>
</reference>
<dbReference type="AlphaFoldDB" id="A0A381SVF7"/>
<name>A0A381SVF7_9ZZZZ</name>
<feature type="compositionally biased region" description="Polar residues" evidence="1">
    <location>
        <begin position="8"/>
        <end position="29"/>
    </location>
</feature>
<sequence>MTMHEAGSSLTNIRETIEQNYSPHFMTQTPTPPVP</sequence>
<evidence type="ECO:0000313" key="2">
    <source>
        <dbReference type="EMBL" id="SVA05313.1"/>
    </source>
</evidence>
<feature type="region of interest" description="Disordered" evidence="1">
    <location>
        <begin position="1"/>
        <end position="35"/>
    </location>
</feature>
<evidence type="ECO:0000256" key="1">
    <source>
        <dbReference type="SAM" id="MobiDB-lite"/>
    </source>
</evidence>